<evidence type="ECO:0000313" key="4">
    <source>
        <dbReference type="Proteomes" id="UP001249851"/>
    </source>
</evidence>
<comment type="caution">
    <text evidence="3">The sequence shown here is derived from an EMBL/GenBank/DDBJ whole genome shotgun (WGS) entry which is preliminary data.</text>
</comment>
<keyword evidence="1" id="KW-0862">Zinc</keyword>
<dbReference type="InterPro" id="IPR011335">
    <property type="entry name" value="Restrct_endonuc-II-like"/>
</dbReference>
<evidence type="ECO:0000259" key="2">
    <source>
        <dbReference type="PROSITE" id="PS50966"/>
    </source>
</evidence>
<dbReference type="InterPro" id="IPR051703">
    <property type="entry name" value="NF-kappa-B_Signaling_Reg"/>
</dbReference>
<evidence type="ECO:0000313" key="3">
    <source>
        <dbReference type="EMBL" id="KAK2564580.1"/>
    </source>
</evidence>
<reference evidence="3" key="2">
    <citation type="journal article" date="2023" name="Science">
        <title>Genomic signatures of disease resistance in endangered staghorn corals.</title>
        <authorList>
            <person name="Vollmer S.V."/>
            <person name="Selwyn J.D."/>
            <person name="Despard B.A."/>
            <person name="Roesel C.L."/>
        </authorList>
    </citation>
    <scope>NUCLEOTIDE SEQUENCE</scope>
    <source>
        <strain evidence="3">K2</strain>
    </source>
</reference>
<dbReference type="GO" id="GO:0006281">
    <property type="term" value="P:DNA repair"/>
    <property type="evidence" value="ECO:0007669"/>
    <property type="project" value="UniProtKB-ARBA"/>
</dbReference>
<sequence>MGSLAEAAGDDFWHTNLANVSKITGSFIESLSRENLPIKATMSRGYKFFHESYIHSTEGGPKIESFTCTCAVGKGLCQHTTGLLYSMSHFQLLGLKSIPPIISKTSLPQTWHIPKRLDGIQPRPLSEVIVEKLTCPTDNPPKKRKKVSGVSQKLYKPFHESLEELNIIAALAPLIGNTCPESGFLRIWPEEEQDTLLVQCKFGVVQKDLSYHISNHPLQTAAMKYGLQHEDEVVEFYAQHFGRNVVKVGFVIDPSVPHLGCSPDRRVYDPSESSSWGLFEIKCSMAEELKDVKYLKKKVLLQEFTL</sequence>
<protein>
    <recommendedName>
        <fullName evidence="2">SWIM-type domain-containing protein</fullName>
    </recommendedName>
</protein>
<dbReference type="GO" id="GO:0008270">
    <property type="term" value="F:zinc ion binding"/>
    <property type="evidence" value="ECO:0007669"/>
    <property type="project" value="UniProtKB-KW"/>
</dbReference>
<dbReference type="InterPro" id="IPR019080">
    <property type="entry name" value="YqaJ_viral_recombinase"/>
</dbReference>
<accession>A0AAD9QP65</accession>
<dbReference type="Gene3D" id="3.90.320.10">
    <property type="match status" value="1"/>
</dbReference>
<dbReference type="AlphaFoldDB" id="A0AAD9QP65"/>
<dbReference type="PANTHER" id="PTHR46609">
    <property type="entry name" value="EXONUCLEASE, PHAGE-TYPE/RECB, C-TERMINAL DOMAIN-CONTAINING PROTEIN"/>
    <property type="match status" value="1"/>
</dbReference>
<dbReference type="Pfam" id="PF09588">
    <property type="entry name" value="YqaJ"/>
    <property type="match status" value="1"/>
</dbReference>
<dbReference type="Proteomes" id="UP001249851">
    <property type="component" value="Unassembled WGS sequence"/>
</dbReference>
<organism evidence="3 4">
    <name type="scientific">Acropora cervicornis</name>
    <name type="common">Staghorn coral</name>
    <dbReference type="NCBI Taxonomy" id="6130"/>
    <lineage>
        <taxon>Eukaryota</taxon>
        <taxon>Metazoa</taxon>
        <taxon>Cnidaria</taxon>
        <taxon>Anthozoa</taxon>
        <taxon>Hexacorallia</taxon>
        <taxon>Scleractinia</taxon>
        <taxon>Astrocoeniina</taxon>
        <taxon>Acroporidae</taxon>
        <taxon>Acropora</taxon>
    </lineage>
</organism>
<dbReference type="InterPro" id="IPR007527">
    <property type="entry name" value="Znf_SWIM"/>
</dbReference>
<proteinExistence type="predicted"/>
<gene>
    <name evidence="3" type="ORF">P5673_012037</name>
</gene>
<reference evidence="3" key="1">
    <citation type="journal article" date="2023" name="G3 (Bethesda)">
        <title>Whole genome assembly and annotation of the endangered Caribbean coral Acropora cervicornis.</title>
        <authorList>
            <person name="Selwyn J.D."/>
            <person name="Vollmer S.V."/>
        </authorList>
    </citation>
    <scope>NUCLEOTIDE SEQUENCE</scope>
    <source>
        <strain evidence="3">K2</strain>
    </source>
</reference>
<keyword evidence="4" id="KW-1185">Reference proteome</keyword>
<dbReference type="PANTHER" id="PTHR46609:SF7">
    <property type="match status" value="1"/>
</dbReference>
<keyword evidence="1" id="KW-0863">Zinc-finger</keyword>
<evidence type="ECO:0000256" key="1">
    <source>
        <dbReference type="PROSITE-ProRule" id="PRU00325"/>
    </source>
</evidence>
<keyword evidence="1" id="KW-0479">Metal-binding</keyword>
<dbReference type="SUPFAM" id="SSF52980">
    <property type="entry name" value="Restriction endonuclease-like"/>
    <property type="match status" value="1"/>
</dbReference>
<dbReference type="EMBL" id="JARQWQ010000022">
    <property type="protein sequence ID" value="KAK2564580.1"/>
    <property type="molecule type" value="Genomic_DNA"/>
</dbReference>
<dbReference type="PROSITE" id="PS50966">
    <property type="entry name" value="ZF_SWIM"/>
    <property type="match status" value="1"/>
</dbReference>
<feature type="domain" description="SWIM-type" evidence="2">
    <location>
        <begin position="53"/>
        <end position="88"/>
    </location>
</feature>
<dbReference type="InterPro" id="IPR011604">
    <property type="entry name" value="PDDEXK-like_dom_sf"/>
</dbReference>
<name>A0AAD9QP65_ACRCE</name>